<sequence length="374" mass="40939">MTERTKEIRTIRWGILATGWISSMFVGDLLAERADAPVNHIVTALGTSSQNKGVAFVEKVWKDSPSPRPRIYDNYESVYADPNVDVVYIGTPHSLHRPNCLAAIAAGKHVLCEKPFAINELEAQDIVDAAKKKGVYIMEAVWTRFFPLVKSLQDHLQVHRSIGQVQRFFIDFATKMPLADLPADSRLKDPSLGAGALLDIGIYALMYASLVMAPGNLGNDHPTPKVLSMLNVAEGIDDRDVIILDYAADKEAGLERRTAICTTTLNFKGSETFARVEGSEGTITISGISPSCPGKFTIVKTASSPDKKPAEELFEFKTPPGTFGFIYEADAVALDIAAGRTGSDVMPLDETLRMMRLMDGIRKENGLIYTQDSI</sequence>
<reference evidence="7" key="1">
    <citation type="submission" date="2021-01" db="EMBL/GenBank/DDBJ databases">
        <authorList>
            <consortium name="Aspergillus puulaauensis MK2 genome sequencing consortium"/>
            <person name="Kazuki M."/>
            <person name="Futagami T."/>
        </authorList>
    </citation>
    <scope>NUCLEOTIDE SEQUENCE</scope>
    <source>
        <strain evidence="7">MK2</strain>
    </source>
</reference>
<organism evidence="7 8">
    <name type="scientific">Aspergillus puulaauensis</name>
    <dbReference type="NCBI Taxonomy" id="1220207"/>
    <lineage>
        <taxon>Eukaryota</taxon>
        <taxon>Fungi</taxon>
        <taxon>Dikarya</taxon>
        <taxon>Ascomycota</taxon>
        <taxon>Pezizomycotina</taxon>
        <taxon>Eurotiomycetes</taxon>
        <taxon>Eurotiomycetidae</taxon>
        <taxon>Eurotiales</taxon>
        <taxon>Aspergillaceae</taxon>
        <taxon>Aspergillus</taxon>
    </lineage>
</organism>
<comment type="similarity">
    <text evidence="1">Belongs to the Gfo/Idh/MocA family.</text>
</comment>
<protein>
    <recommendedName>
        <fullName evidence="3">D-xylose 1-dehydrogenase (NADP(+), D-xylono-1,5-lactone-forming)</fullName>
        <ecNumber evidence="3">1.1.1.179</ecNumber>
    </recommendedName>
    <alternativeName>
        <fullName evidence="4">D-xylose-NADP dehydrogenase</fullName>
    </alternativeName>
</protein>
<dbReference type="GO" id="GO:0000166">
    <property type="term" value="F:nucleotide binding"/>
    <property type="evidence" value="ECO:0007669"/>
    <property type="project" value="InterPro"/>
</dbReference>
<evidence type="ECO:0000256" key="4">
    <source>
        <dbReference type="ARBA" id="ARBA00042988"/>
    </source>
</evidence>
<evidence type="ECO:0000256" key="2">
    <source>
        <dbReference type="ARBA" id="ARBA00023002"/>
    </source>
</evidence>
<dbReference type="PANTHER" id="PTHR22604:SF105">
    <property type="entry name" value="TRANS-1,2-DIHYDROBENZENE-1,2-DIOL DEHYDROGENASE"/>
    <property type="match status" value="1"/>
</dbReference>
<dbReference type="Gene3D" id="3.40.50.720">
    <property type="entry name" value="NAD(P)-binding Rossmann-like Domain"/>
    <property type="match status" value="1"/>
</dbReference>
<dbReference type="AlphaFoldDB" id="A0A7R7XUV8"/>
<keyword evidence="2" id="KW-0560">Oxidoreductase</keyword>
<dbReference type="EC" id="1.1.1.179" evidence="3"/>
<dbReference type="GO" id="GO:0047837">
    <property type="term" value="F:D-xylose 1-dehydrogenase (NADP+) activity"/>
    <property type="evidence" value="ECO:0007669"/>
    <property type="project" value="UniProtKB-EC"/>
</dbReference>
<keyword evidence="8" id="KW-1185">Reference proteome</keyword>
<dbReference type="InterPro" id="IPR036291">
    <property type="entry name" value="NAD(P)-bd_dom_sf"/>
</dbReference>
<dbReference type="GeneID" id="64978008"/>
<feature type="domain" description="Gfo/Idh/MocA-like oxidoreductase N-terminal" evidence="6">
    <location>
        <begin position="11"/>
        <end position="138"/>
    </location>
</feature>
<dbReference type="EMBL" id="AP024448">
    <property type="protein sequence ID" value="BCS28011.1"/>
    <property type="molecule type" value="Genomic_DNA"/>
</dbReference>
<dbReference type="KEGG" id="apuu:APUU_61059A"/>
<dbReference type="OrthoDB" id="2129491at2759"/>
<dbReference type="RefSeq" id="XP_041560197.1">
    <property type="nucleotide sequence ID" value="XM_041694359.1"/>
</dbReference>
<name>A0A7R7XUV8_9EURO</name>
<dbReference type="Pfam" id="PF01408">
    <property type="entry name" value="GFO_IDH_MocA"/>
    <property type="match status" value="1"/>
</dbReference>
<reference evidence="7" key="2">
    <citation type="submission" date="2021-02" db="EMBL/GenBank/DDBJ databases">
        <title>Aspergillus puulaauensis MK2 genome sequence.</title>
        <authorList>
            <person name="Futagami T."/>
            <person name="Mori K."/>
            <person name="Kadooka C."/>
            <person name="Tanaka T."/>
        </authorList>
    </citation>
    <scope>NUCLEOTIDE SEQUENCE</scope>
    <source>
        <strain evidence="7">MK2</strain>
    </source>
</reference>
<dbReference type="SUPFAM" id="SSF55347">
    <property type="entry name" value="Glyceraldehyde-3-phosphate dehydrogenase-like, C-terminal domain"/>
    <property type="match status" value="1"/>
</dbReference>
<dbReference type="InterPro" id="IPR000683">
    <property type="entry name" value="Gfo/Idh/MocA-like_OxRdtase_N"/>
</dbReference>
<dbReference type="InterPro" id="IPR050984">
    <property type="entry name" value="Gfo/Idh/MocA_domain"/>
</dbReference>
<evidence type="ECO:0000256" key="3">
    <source>
        <dbReference type="ARBA" id="ARBA00038984"/>
    </source>
</evidence>
<evidence type="ECO:0000313" key="8">
    <source>
        <dbReference type="Proteomes" id="UP000654913"/>
    </source>
</evidence>
<evidence type="ECO:0000256" key="5">
    <source>
        <dbReference type="ARBA" id="ARBA00049233"/>
    </source>
</evidence>
<gene>
    <name evidence="7" type="ORF">APUU_61059A</name>
</gene>
<proteinExistence type="inferred from homology"/>
<dbReference type="Proteomes" id="UP000654913">
    <property type="component" value="Chromosome 6"/>
</dbReference>
<dbReference type="SUPFAM" id="SSF51735">
    <property type="entry name" value="NAD(P)-binding Rossmann-fold domains"/>
    <property type="match status" value="1"/>
</dbReference>
<dbReference type="Gene3D" id="3.30.360.10">
    <property type="entry name" value="Dihydrodipicolinate Reductase, domain 2"/>
    <property type="match status" value="1"/>
</dbReference>
<dbReference type="PANTHER" id="PTHR22604">
    <property type="entry name" value="OXIDOREDUCTASES"/>
    <property type="match status" value="1"/>
</dbReference>
<evidence type="ECO:0000256" key="1">
    <source>
        <dbReference type="ARBA" id="ARBA00010928"/>
    </source>
</evidence>
<evidence type="ECO:0000313" key="7">
    <source>
        <dbReference type="EMBL" id="BCS28011.1"/>
    </source>
</evidence>
<accession>A0A7R7XUV8</accession>
<evidence type="ECO:0000259" key="6">
    <source>
        <dbReference type="Pfam" id="PF01408"/>
    </source>
</evidence>
<comment type="catalytic activity">
    <reaction evidence="5">
        <text>D-xylose + NADP(+) = D-xylono-1,5-lactone + NADPH + H(+)</text>
        <dbReference type="Rhea" id="RHEA:22000"/>
        <dbReference type="ChEBI" id="CHEBI:15378"/>
        <dbReference type="ChEBI" id="CHEBI:15867"/>
        <dbReference type="ChEBI" id="CHEBI:53455"/>
        <dbReference type="ChEBI" id="CHEBI:57783"/>
        <dbReference type="ChEBI" id="CHEBI:58349"/>
        <dbReference type="EC" id="1.1.1.179"/>
    </reaction>
</comment>